<evidence type="ECO:0000256" key="1">
    <source>
        <dbReference type="SAM" id="Phobius"/>
    </source>
</evidence>
<gene>
    <name evidence="3" type="ORF">SAY87_027442</name>
</gene>
<evidence type="ECO:0000313" key="4">
    <source>
        <dbReference type="Proteomes" id="UP001345219"/>
    </source>
</evidence>
<comment type="caution">
    <text evidence="3">The sequence shown here is derived from an EMBL/GenBank/DDBJ whole genome shotgun (WGS) entry which is preliminary data.</text>
</comment>
<dbReference type="AlphaFoldDB" id="A0AAN7JMI7"/>
<accession>A0AAN7JMI7</accession>
<feature type="signal peptide" evidence="2">
    <location>
        <begin position="1"/>
        <end position="31"/>
    </location>
</feature>
<protein>
    <recommendedName>
        <fullName evidence="5">Transmembrane protein</fullName>
    </recommendedName>
</protein>
<feature type="transmembrane region" description="Helical" evidence="1">
    <location>
        <begin position="55"/>
        <end position="75"/>
    </location>
</feature>
<evidence type="ECO:0000256" key="2">
    <source>
        <dbReference type="SAM" id="SignalP"/>
    </source>
</evidence>
<keyword evidence="1" id="KW-1133">Transmembrane helix</keyword>
<dbReference type="Proteomes" id="UP001345219">
    <property type="component" value="Chromosome 21"/>
</dbReference>
<keyword evidence="2" id="KW-0732">Signal</keyword>
<dbReference type="EMBL" id="JAXIOK010000018">
    <property type="protein sequence ID" value="KAK4749993.1"/>
    <property type="molecule type" value="Genomic_DNA"/>
</dbReference>
<reference evidence="3 4" key="1">
    <citation type="journal article" date="2023" name="Hortic Res">
        <title>Pangenome of water caltrop reveals structural variations and asymmetric subgenome divergence after allopolyploidization.</title>
        <authorList>
            <person name="Zhang X."/>
            <person name="Chen Y."/>
            <person name="Wang L."/>
            <person name="Yuan Y."/>
            <person name="Fang M."/>
            <person name="Shi L."/>
            <person name="Lu R."/>
            <person name="Comes H.P."/>
            <person name="Ma Y."/>
            <person name="Chen Y."/>
            <person name="Huang G."/>
            <person name="Zhou Y."/>
            <person name="Zheng Z."/>
            <person name="Qiu Y."/>
        </authorList>
    </citation>
    <scope>NUCLEOTIDE SEQUENCE [LARGE SCALE GENOMIC DNA]</scope>
    <source>
        <tissue evidence="3">Roots</tissue>
    </source>
</reference>
<evidence type="ECO:0008006" key="5">
    <source>
        <dbReference type="Google" id="ProtNLM"/>
    </source>
</evidence>
<organism evidence="3 4">
    <name type="scientific">Trapa incisa</name>
    <dbReference type="NCBI Taxonomy" id="236973"/>
    <lineage>
        <taxon>Eukaryota</taxon>
        <taxon>Viridiplantae</taxon>
        <taxon>Streptophyta</taxon>
        <taxon>Embryophyta</taxon>
        <taxon>Tracheophyta</taxon>
        <taxon>Spermatophyta</taxon>
        <taxon>Magnoliopsida</taxon>
        <taxon>eudicotyledons</taxon>
        <taxon>Gunneridae</taxon>
        <taxon>Pentapetalae</taxon>
        <taxon>rosids</taxon>
        <taxon>malvids</taxon>
        <taxon>Myrtales</taxon>
        <taxon>Lythraceae</taxon>
        <taxon>Trapa</taxon>
    </lineage>
</organism>
<dbReference type="PANTHER" id="PTHR33780">
    <property type="entry name" value="EXPRESSED PROTEIN"/>
    <property type="match status" value="1"/>
</dbReference>
<evidence type="ECO:0000313" key="3">
    <source>
        <dbReference type="EMBL" id="KAK4749993.1"/>
    </source>
</evidence>
<proteinExistence type="predicted"/>
<dbReference type="PANTHER" id="PTHR33780:SF10">
    <property type="entry name" value="TRANSMEMBRANE PROTEIN"/>
    <property type="match status" value="1"/>
</dbReference>
<keyword evidence="4" id="KW-1185">Reference proteome</keyword>
<name>A0AAN7JMI7_9MYRT</name>
<keyword evidence="1" id="KW-0812">Transmembrane</keyword>
<keyword evidence="1" id="KW-0472">Membrane</keyword>
<sequence length="108" mass="12018">MMMRESNGGFKSLGLHLFLVLVATVSFRAIAGDISSNPKNGTKDENHSASSSSGSVVVGVLLIVVAITVVLYFLYKLWQRKKREEQYARLIKLFEEDDELEVELGLRG</sequence>
<feature type="chain" id="PRO_5043046843" description="Transmembrane protein" evidence="2">
    <location>
        <begin position="32"/>
        <end position="108"/>
    </location>
</feature>